<reference evidence="2 3" key="1">
    <citation type="journal article" date="2009" name="Science">
        <title>Green evolution and dynamic adaptations revealed by genomes of the marine picoeukaryotes Micromonas.</title>
        <authorList>
            <person name="Worden A.Z."/>
            <person name="Lee J.H."/>
            <person name="Mock T."/>
            <person name="Rouze P."/>
            <person name="Simmons M.P."/>
            <person name="Aerts A.L."/>
            <person name="Allen A.E."/>
            <person name="Cuvelier M.L."/>
            <person name="Derelle E."/>
            <person name="Everett M.V."/>
            <person name="Foulon E."/>
            <person name="Grimwood J."/>
            <person name="Gundlach H."/>
            <person name="Henrissat B."/>
            <person name="Napoli C."/>
            <person name="McDonald S.M."/>
            <person name="Parker M.S."/>
            <person name="Rombauts S."/>
            <person name="Salamov A."/>
            <person name="Von Dassow P."/>
            <person name="Badger J.H."/>
            <person name="Coutinho P.M."/>
            <person name="Demir E."/>
            <person name="Dubchak I."/>
            <person name="Gentemann C."/>
            <person name="Eikrem W."/>
            <person name="Gready J.E."/>
            <person name="John U."/>
            <person name="Lanier W."/>
            <person name="Lindquist E.A."/>
            <person name="Lucas S."/>
            <person name="Mayer K.F."/>
            <person name="Moreau H."/>
            <person name="Not F."/>
            <person name="Otillar R."/>
            <person name="Panaud O."/>
            <person name="Pangilinan J."/>
            <person name="Paulsen I."/>
            <person name="Piegu B."/>
            <person name="Poliakov A."/>
            <person name="Robbens S."/>
            <person name="Schmutz J."/>
            <person name="Toulza E."/>
            <person name="Wyss T."/>
            <person name="Zelensky A."/>
            <person name="Zhou K."/>
            <person name="Armbrust E.V."/>
            <person name="Bhattacharya D."/>
            <person name="Goodenough U.W."/>
            <person name="Van de Peer Y."/>
            <person name="Grigoriev I.V."/>
        </authorList>
    </citation>
    <scope>NUCLEOTIDE SEQUENCE [LARGE SCALE GENOMIC DNA]</scope>
    <source>
        <strain evidence="2 3">CCMP1545</strain>
    </source>
</reference>
<accession>C1MY52</accession>
<keyword evidence="3" id="KW-1185">Reference proteome</keyword>
<evidence type="ECO:0000313" key="3">
    <source>
        <dbReference type="Proteomes" id="UP000001876"/>
    </source>
</evidence>
<name>C1MY52_MICPC</name>
<feature type="compositionally biased region" description="Low complexity" evidence="1">
    <location>
        <begin position="10"/>
        <end position="28"/>
    </location>
</feature>
<gene>
    <name evidence="2" type="ORF">MICPUCDRAFT_60404</name>
</gene>
<dbReference type="Proteomes" id="UP000001876">
    <property type="component" value="Unassembled WGS sequence"/>
</dbReference>
<dbReference type="KEGG" id="mpp:MICPUCDRAFT_60404"/>
<organism evidence="3">
    <name type="scientific">Micromonas pusilla (strain CCMP1545)</name>
    <name type="common">Picoplanktonic green alga</name>
    <dbReference type="NCBI Taxonomy" id="564608"/>
    <lineage>
        <taxon>Eukaryota</taxon>
        <taxon>Viridiplantae</taxon>
        <taxon>Chlorophyta</taxon>
        <taxon>Mamiellophyceae</taxon>
        <taxon>Mamiellales</taxon>
        <taxon>Mamiellaceae</taxon>
        <taxon>Micromonas</taxon>
    </lineage>
</organism>
<protein>
    <submittedName>
        <fullName evidence="2">Predicted protein</fullName>
    </submittedName>
</protein>
<evidence type="ECO:0000313" key="2">
    <source>
        <dbReference type="EMBL" id="EEH55276.1"/>
    </source>
</evidence>
<dbReference type="RefSeq" id="XP_003060507.1">
    <property type="nucleotide sequence ID" value="XM_003060461.1"/>
</dbReference>
<evidence type="ECO:0000256" key="1">
    <source>
        <dbReference type="SAM" id="MobiDB-lite"/>
    </source>
</evidence>
<dbReference type="GeneID" id="9686248"/>
<sequence>MEGGCAASDAGGLSPRAGSRARSPSTPTTSPPPPLERPSPSSAGYGYVVGPNAIIHTPGPHDRVQAKRYALSRRWLLVDRGGAVSLLEASKAEMQKEARSP</sequence>
<feature type="region of interest" description="Disordered" evidence="1">
    <location>
        <begin position="1"/>
        <end position="46"/>
    </location>
</feature>
<dbReference type="EMBL" id="GG663742">
    <property type="protein sequence ID" value="EEH55276.1"/>
    <property type="molecule type" value="Genomic_DNA"/>
</dbReference>
<dbReference type="AlphaFoldDB" id="C1MY52"/>
<proteinExistence type="predicted"/>